<evidence type="ECO:0000313" key="2">
    <source>
        <dbReference type="EMBL" id="SJN41592.1"/>
    </source>
</evidence>
<dbReference type="EMBL" id="FUKR01000073">
    <property type="protein sequence ID" value="SJN41592.1"/>
    <property type="molecule type" value="Genomic_DNA"/>
</dbReference>
<dbReference type="AlphaFoldDB" id="A0A1R4KBR0"/>
<dbReference type="SUPFAM" id="SSF55729">
    <property type="entry name" value="Acyl-CoA N-acyltransferases (Nat)"/>
    <property type="match status" value="1"/>
</dbReference>
<dbReference type="CDD" id="cd04301">
    <property type="entry name" value="NAT_SF"/>
    <property type="match status" value="1"/>
</dbReference>
<protein>
    <submittedName>
        <fullName evidence="2">Spermidine acetyltransferase</fullName>
    </submittedName>
</protein>
<reference evidence="3" key="1">
    <citation type="submission" date="2017-02" db="EMBL/GenBank/DDBJ databases">
        <authorList>
            <person name="Dridi B."/>
        </authorList>
    </citation>
    <scope>NUCLEOTIDE SEQUENCE [LARGE SCALE GENOMIC DNA]</scope>
    <source>
        <strain evidence="3">EB411</strain>
    </source>
</reference>
<organism evidence="2 3">
    <name type="scientific">Mycetocola reblochoni REB411</name>
    <dbReference type="NCBI Taxonomy" id="1255698"/>
    <lineage>
        <taxon>Bacteria</taxon>
        <taxon>Bacillati</taxon>
        <taxon>Actinomycetota</taxon>
        <taxon>Actinomycetes</taxon>
        <taxon>Micrococcales</taxon>
        <taxon>Microbacteriaceae</taxon>
        <taxon>Mycetocola</taxon>
    </lineage>
</organism>
<evidence type="ECO:0000259" key="1">
    <source>
        <dbReference type="PROSITE" id="PS51186"/>
    </source>
</evidence>
<feature type="domain" description="N-acetyltransferase" evidence="1">
    <location>
        <begin position="6"/>
        <end position="151"/>
    </location>
</feature>
<proteinExistence type="predicted"/>
<dbReference type="InterPro" id="IPR000182">
    <property type="entry name" value="GNAT_dom"/>
</dbReference>
<evidence type="ECO:0000313" key="3">
    <source>
        <dbReference type="Proteomes" id="UP000196778"/>
    </source>
</evidence>
<accession>A0A1R4KBR0</accession>
<dbReference type="PROSITE" id="PS51186">
    <property type="entry name" value="GNAT"/>
    <property type="match status" value="1"/>
</dbReference>
<keyword evidence="3" id="KW-1185">Reference proteome</keyword>
<gene>
    <name evidence="2" type="ORF">FM119_12735</name>
</gene>
<sequence length="151" mass="16466">MGMSELRIEALSARTIVAVNALSLKPGQEQFVTPVSYSVAAAVTDPRTSWQRVVLDGDEVRAFIHGNFDPSAEAPFSSILWRVNVDADVQGRGVGRFAVHALADEARSRGIEVLHVIYEPGELGPESFFTRLGFTPVGETEYGEVIARYSL</sequence>
<dbReference type="Gene3D" id="3.40.630.30">
    <property type="match status" value="1"/>
</dbReference>
<dbReference type="Pfam" id="PF00583">
    <property type="entry name" value="Acetyltransf_1"/>
    <property type="match status" value="1"/>
</dbReference>
<dbReference type="InterPro" id="IPR016181">
    <property type="entry name" value="Acyl_CoA_acyltransferase"/>
</dbReference>
<name>A0A1R4KBR0_9MICO</name>
<dbReference type="Proteomes" id="UP000196778">
    <property type="component" value="Unassembled WGS sequence"/>
</dbReference>
<keyword evidence="2" id="KW-0808">Transferase</keyword>
<dbReference type="GO" id="GO:0016747">
    <property type="term" value="F:acyltransferase activity, transferring groups other than amino-acyl groups"/>
    <property type="evidence" value="ECO:0007669"/>
    <property type="project" value="InterPro"/>
</dbReference>